<proteinExistence type="predicted"/>
<feature type="region of interest" description="Disordered" evidence="1">
    <location>
        <begin position="1"/>
        <end position="111"/>
    </location>
</feature>
<dbReference type="EMBL" id="MU005613">
    <property type="protein sequence ID" value="KAF2678285.1"/>
    <property type="molecule type" value="Genomic_DNA"/>
</dbReference>
<feature type="compositionally biased region" description="Polar residues" evidence="1">
    <location>
        <begin position="417"/>
        <end position="440"/>
    </location>
</feature>
<feature type="compositionally biased region" description="Polar residues" evidence="1">
    <location>
        <begin position="46"/>
        <end position="71"/>
    </location>
</feature>
<keyword evidence="3" id="KW-1185">Reference proteome</keyword>
<accession>A0A6G1IJH1</accession>
<evidence type="ECO:0000256" key="1">
    <source>
        <dbReference type="SAM" id="MobiDB-lite"/>
    </source>
</evidence>
<feature type="compositionally biased region" description="Basic residues" evidence="1">
    <location>
        <begin position="365"/>
        <end position="374"/>
    </location>
</feature>
<name>A0A6G1IJH1_9PLEO</name>
<reference evidence="2" key="1">
    <citation type="journal article" date="2020" name="Stud. Mycol.">
        <title>101 Dothideomycetes genomes: a test case for predicting lifestyles and emergence of pathogens.</title>
        <authorList>
            <person name="Haridas S."/>
            <person name="Albert R."/>
            <person name="Binder M."/>
            <person name="Bloem J."/>
            <person name="Labutti K."/>
            <person name="Salamov A."/>
            <person name="Andreopoulos B."/>
            <person name="Baker S."/>
            <person name="Barry K."/>
            <person name="Bills G."/>
            <person name="Bluhm B."/>
            <person name="Cannon C."/>
            <person name="Castanera R."/>
            <person name="Culley D."/>
            <person name="Daum C."/>
            <person name="Ezra D."/>
            <person name="Gonzalez J."/>
            <person name="Henrissat B."/>
            <person name="Kuo A."/>
            <person name="Liang C."/>
            <person name="Lipzen A."/>
            <person name="Lutzoni F."/>
            <person name="Magnuson J."/>
            <person name="Mondo S."/>
            <person name="Nolan M."/>
            <person name="Ohm R."/>
            <person name="Pangilinan J."/>
            <person name="Park H.-J."/>
            <person name="Ramirez L."/>
            <person name="Alfaro M."/>
            <person name="Sun H."/>
            <person name="Tritt A."/>
            <person name="Yoshinaga Y."/>
            <person name="Zwiers L.-H."/>
            <person name="Turgeon B."/>
            <person name="Goodwin S."/>
            <person name="Spatafora J."/>
            <person name="Crous P."/>
            <person name="Grigoriev I."/>
        </authorList>
    </citation>
    <scope>NUCLEOTIDE SEQUENCE</scope>
    <source>
        <strain evidence="2">CBS 122367</strain>
    </source>
</reference>
<feature type="region of interest" description="Disordered" evidence="1">
    <location>
        <begin position="326"/>
        <end position="505"/>
    </location>
</feature>
<evidence type="ECO:0000313" key="2">
    <source>
        <dbReference type="EMBL" id="KAF2678285.1"/>
    </source>
</evidence>
<gene>
    <name evidence="2" type="ORF">K458DRAFT_140062</name>
</gene>
<organism evidence="2 3">
    <name type="scientific">Lentithecium fluviatile CBS 122367</name>
    <dbReference type="NCBI Taxonomy" id="1168545"/>
    <lineage>
        <taxon>Eukaryota</taxon>
        <taxon>Fungi</taxon>
        <taxon>Dikarya</taxon>
        <taxon>Ascomycota</taxon>
        <taxon>Pezizomycotina</taxon>
        <taxon>Dothideomycetes</taxon>
        <taxon>Pleosporomycetidae</taxon>
        <taxon>Pleosporales</taxon>
        <taxon>Massarineae</taxon>
        <taxon>Lentitheciaceae</taxon>
        <taxon>Lentithecium</taxon>
    </lineage>
</organism>
<feature type="compositionally biased region" description="Low complexity" evidence="1">
    <location>
        <begin position="348"/>
        <end position="360"/>
    </location>
</feature>
<feature type="region of interest" description="Disordered" evidence="1">
    <location>
        <begin position="233"/>
        <end position="293"/>
    </location>
</feature>
<feature type="compositionally biased region" description="Polar residues" evidence="1">
    <location>
        <begin position="237"/>
        <end position="257"/>
    </location>
</feature>
<feature type="compositionally biased region" description="Basic and acidic residues" evidence="1">
    <location>
        <begin position="29"/>
        <end position="42"/>
    </location>
</feature>
<protein>
    <submittedName>
        <fullName evidence="2">Uncharacterized protein</fullName>
    </submittedName>
</protein>
<dbReference type="Proteomes" id="UP000799291">
    <property type="component" value="Unassembled WGS sequence"/>
</dbReference>
<dbReference type="OrthoDB" id="10251744at2759"/>
<evidence type="ECO:0000313" key="3">
    <source>
        <dbReference type="Proteomes" id="UP000799291"/>
    </source>
</evidence>
<feature type="compositionally biased region" description="Polar residues" evidence="1">
    <location>
        <begin position="467"/>
        <end position="482"/>
    </location>
</feature>
<feature type="compositionally biased region" description="Low complexity" evidence="1">
    <location>
        <begin position="13"/>
        <end position="25"/>
    </location>
</feature>
<dbReference type="AlphaFoldDB" id="A0A6G1IJH1"/>
<sequence length="582" mass="65036">MSLPNSHRPARGSPQTPATQSTPSTPVEPKSEYLRFALDAKRAKNATLQQSTPTSETKPRQPSTLRASSSDPWLDQAKSEDDAAQPTPIRRSRRPSDGGIPRMRTQRELQVETDKMKEVIFSLNMKLELIRKQNNDLKDQVEEANKRIEELEDAEEENHELREKNERLTLKLQNVTEEAVELRDQNFAILKIQEETVANMEKEHSAVEEATEIIIQLEEEKRVLAEENARLKDQLEESQTTSSGAYHTAVDGTTNKYPSRVYSIDESRPSTSHFDSDYYSQPASPHVKSKSSKESLANIALSDRAKNFLSLKKDGHKSIQDLKKRMSDASLKSVRPVGSVPEVPPIPESYQGPPQSQPQEQSKKPASRTPRRSKPFNQLSPAPVGQEGSRQTTNAAPRTPTGPNEGLRGMYRECLTLDTSSYDSQPAPSYNNSPLSTRASRPSCPAERPTPPDRHSSRHATHSSSREQLQNLAKAQFSSESQLEAETEASEWAEIPPPPSIISDLTTELDHDTKDKWWKDVARVQHGAAKGDYALSLAMGGARVAAPRAGMAGPYMQQDFFFNGGESEEDFVRRAQGYMKKR</sequence>
<feature type="compositionally biased region" description="Polar residues" evidence="1">
    <location>
        <begin position="269"/>
        <end position="283"/>
    </location>
</feature>